<accession>A0AAD6XFH0</accession>
<evidence type="ECO:0000313" key="2">
    <source>
        <dbReference type="EMBL" id="KAJ7046101.1"/>
    </source>
</evidence>
<name>A0AAD6XFH0_9AGAR</name>
<organism evidence="2 3">
    <name type="scientific">Mycena alexandri</name>
    <dbReference type="NCBI Taxonomy" id="1745969"/>
    <lineage>
        <taxon>Eukaryota</taxon>
        <taxon>Fungi</taxon>
        <taxon>Dikarya</taxon>
        <taxon>Basidiomycota</taxon>
        <taxon>Agaricomycotina</taxon>
        <taxon>Agaricomycetes</taxon>
        <taxon>Agaricomycetidae</taxon>
        <taxon>Agaricales</taxon>
        <taxon>Marasmiineae</taxon>
        <taxon>Mycenaceae</taxon>
        <taxon>Mycena</taxon>
    </lineage>
</organism>
<evidence type="ECO:0000256" key="1">
    <source>
        <dbReference type="SAM" id="MobiDB-lite"/>
    </source>
</evidence>
<proteinExistence type="predicted"/>
<evidence type="ECO:0000313" key="3">
    <source>
        <dbReference type="Proteomes" id="UP001218188"/>
    </source>
</evidence>
<feature type="compositionally biased region" description="Acidic residues" evidence="1">
    <location>
        <begin position="384"/>
        <end position="410"/>
    </location>
</feature>
<sequence>MPPRHQKKVTCNCPLKEYEHQVLETELAAHRAQAEALERGKALEEDTQNLSLAAARLLLIDDPDDESTHPIRFDWPTLLADVKQSIEAVPDPRYHRRQLAPAKRQARMLNALADELEAAIRELKDRAPQKPEELWKKAARTRDVALLVANSLQDHAESSAKAELVARLKYLENELEIFERALPEDPNPLFYDSAYVFEDPVHHLNVISQMMFMFALICKHILNLAANSVNFILDSILLFTAMAFEPYLSPSLLDFLARLLSNPRIEKLIEDSCIDPANPPGSLISHAFEAEYLQNFEGPEKDGPFIKKCPGRLPIVLSQGVDFYPPTGSTIHSSSASIGVIKLTCLNLPIDEANAPENTYVAVLPGDRKQVHRIQRLLQRELIDPEEDEDEVQADMDDVDDEDHPEDDDDAPKTSTKQPPDTKLTPEVLIRRLEGFRKPALAWVCWTLELRGADPRKPERFLWKPNQNAKGKKVTKEEWAAMSWAETLEISSLML</sequence>
<dbReference type="EMBL" id="JARJCM010000003">
    <property type="protein sequence ID" value="KAJ7046101.1"/>
    <property type="molecule type" value="Genomic_DNA"/>
</dbReference>
<keyword evidence="3" id="KW-1185">Reference proteome</keyword>
<comment type="caution">
    <text evidence="2">The sequence shown here is derived from an EMBL/GenBank/DDBJ whole genome shotgun (WGS) entry which is preliminary data.</text>
</comment>
<reference evidence="2" key="1">
    <citation type="submission" date="2023-03" db="EMBL/GenBank/DDBJ databases">
        <title>Massive genome expansion in bonnet fungi (Mycena s.s.) driven by repeated elements and novel gene families across ecological guilds.</title>
        <authorList>
            <consortium name="Lawrence Berkeley National Laboratory"/>
            <person name="Harder C.B."/>
            <person name="Miyauchi S."/>
            <person name="Viragh M."/>
            <person name="Kuo A."/>
            <person name="Thoen E."/>
            <person name="Andreopoulos B."/>
            <person name="Lu D."/>
            <person name="Skrede I."/>
            <person name="Drula E."/>
            <person name="Henrissat B."/>
            <person name="Morin E."/>
            <person name="Kohler A."/>
            <person name="Barry K."/>
            <person name="LaButti K."/>
            <person name="Morin E."/>
            <person name="Salamov A."/>
            <person name="Lipzen A."/>
            <person name="Mereny Z."/>
            <person name="Hegedus B."/>
            <person name="Baldrian P."/>
            <person name="Stursova M."/>
            <person name="Weitz H."/>
            <person name="Taylor A."/>
            <person name="Grigoriev I.V."/>
            <person name="Nagy L.G."/>
            <person name="Martin F."/>
            <person name="Kauserud H."/>
        </authorList>
    </citation>
    <scope>NUCLEOTIDE SEQUENCE</scope>
    <source>
        <strain evidence="2">CBHHK200</strain>
    </source>
</reference>
<dbReference type="Proteomes" id="UP001218188">
    <property type="component" value="Unassembled WGS sequence"/>
</dbReference>
<gene>
    <name evidence="2" type="ORF">C8F04DRAFT_1173063</name>
</gene>
<feature type="region of interest" description="Disordered" evidence="1">
    <location>
        <begin position="380"/>
        <end position="424"/>
    </location>
</feature>
<protein>
    <submittedName>
        <fullName evidence="2">Uncharacterized protein</fullName>
    </submittedName>
</protein>
<dbReference type="AlphaFoldDB" id="A0AAD6XFH0"/>